<evidence type="ECO:0000256" key="6">
    <source>
        <dbReference type="ARBA" id="ARBA00023136"/>
    </source>
</evidence>
<accession>A0A0A5FWP0</accession>
<comment type="subcellular location">
    <subcellularLocation>
        <location evidence="1">Cell membrane</location>
        <topology evidence="1">Multi-pass membrane protein</topology>
    </subcellularLocation>
</comment>
<keyword evidence="5 7" id="KW-1133">Transmembrane helix</keyword>
<name>A0A0A5FWP0_9BACI</name>
<evidence type="ECO:0000313" key="9">
    <source>
        <dbReference type="Proteomes" id="UP000030401"/>
    </source>
</evidence>
<feature type="transmembrane region" description="Helical" evidence="7">
    <location>
        <begin position="281"/>
        <end position="303"/>
    </location>
</feature>
<evidence type="ECO:0000256" key="3">
    <source>
        <dbReference type="ARBA" id="ARBA00022475"/>
    </source>
</evidence>
<evidence type="ECO:0000256" key="4">
    <source>
        <dbReference type="ARBA" id="ARBA00022692"/>
    </source>
</evidence>
<dbReference type="PANTHER" id="PTHR43266:SF2">
    <property type="entry name" value="MAJOR FACILITATOR SUPERFAMILY (MFS) PROFILE DOMAIN-CONTAINING PROTEIN"/>
    <property type="match status" value="1"/>
</dbReference>
<evidence type="ECO:0008006" key="10">
    <source>
        <dbReference type="Google" id="ProtNLM"/>
    </source>
</evidence>
<dbReference type="CDD" id="cd06173">
    <property type="entry name" value="MFS_MefA_like"/>
    <property type="match status" value="1"/>
</dbReference>
<dbReference type="Proteomes" id="UP000030401">
    <property type="component" value="Unassembled WGS sequence"/>
</dbReference>
<dbReference type="OrthoDB" id="9775268at2"/>
<evidence type="ECO:0000256" key="1">
    <source>
        <dbReference type="ARBA" id="ARBA00004651"/>
    </source>
</evidence>
<reference evidence="8 9" key="1">
    <citation type="submission" date="2013-08" db="EMBL/GenBank/DDBJ databases">
        <authorList>
            <person name="Huang J."/>
            <person name="Wang G."/>
        </authorList>
    </citation>
    <scope>NUCLEOTIDE SEQUENCE [LARGE SCALE GENOMIC DNA]</scope>
    <source>
        <strain evidence="8 9">JSM 072002</strain>
    </source>
</reference>
<feature type="transmembrane region" description="Helical" evidence="7">
    <location>
        <begin position="48"/>
        <end position="66"/>
    </location>
</feature>
<evidence type="ECO:0000313" key="8">
    <source>
        <dbReference type="EMBL" id="KGX85211.1"/>
    </source>
</evidence>
<proteinExistence type="predicted"/>
<dbReference type="InterPro" id="IPR036259">
    <property type="entry name" value="MFS_trans_sf"/>
</dbReference>
<feature type="transmembrane region" description="Helical" evidence="7">
    <location>
        <begin position="237"/>
        <end position="261"/>
    </location>
</feature>
<feature type="transmembrane region" description="Helical" evidence="7">
    <location>
        <begin position="117"/>
        <end position="137"/>
    </location>
</feature>
<evidence type="ECO:0000256" key="7">
    <source>
        <dbReference type="SAM" id="Phobius"/>
    </source>
</evidence>
<feature type="transmembrane region" description="Helical" evidence="7">
    <location>
        <begin position="189"/>
        <end position="213"/>
    </location>
</feature>
<keyword evidence="4 7" id="KW-0812">Transmembrane</keyword>
<feature type="transmembrane region" description="Helical" evidence="7">
    <location>
        <begin position="158"/>
        <end position="177"/>
    </location>
</feature>
<gene>
    <name evidence="8" type="ORF">N784_09955</name>
</gene>
<feature type="transmembrane region" description="Helical" evidence="7">
    <location>
        <begin position="310"/>
        <end position="327"/>
    </location>
</feature>
<dbReference type="EMBL" id="AVPG01000025">
    <property type="protein sequence ID" value="KGX85211.1"/>
    <property type="molecule type" value="Genomic_DNA"/>
</dbReference>
<dbReference type="GO" id="GO:0005886">
    <property type="term" value="C:plasma membrane"/>
    <property type="evidence" value="ECO:0007669"/>
    <property type="project" value="UniProtKB-SubCell"/>
</dbReference>
<feature type="transmembrane region" description="Helical" evidence="7">
    <location>
        <begin position="372"/>
        <end position="392"/>
    </location>
</feature>
<organism evidence="8 9">
    <name type="scientific">Pontibacillus litoralis JSM 072002</name>
    <dbReference type="NCBI Taxonomy" id="1385512"/>
    <lineage>
        <taxon>Bacteria</taxon>
        <taxon>Bacillati</taxon>
        <taxon>Bacillota</taxon>
        <taxon>Bacilli</taxon>
        <taxon>Bacillales</taxon>
        <taxon>Bacillaceae</taxon>
        <taxon>Pontibacillus</taxon>
    </lineage>
</organism>
<evidence type="ECO:0000256" key="5">
    <source>
        <dbReference type="ARBA" id="ARBA00022989"/>
    </source>
</evidence>
<keyword evidence="9" id="KW-1185">Reference proteome</keyword>
<dbReference type="RefSeq" id="WP_036835707.1">
    <property type="nucleotide sequence ID" value="NZ_AVPG01000025.1"/>
</dbReference>
<dbReference type="InterPro" id="IPR011701">
    <property type="entry name" value="MFS"/>
</dbReference>
<keyword evidence="6 7" id="KW-0472">Membrane</keyword>
<dbReference type="eggNOG" id="COG2814">
    <property type="taxonomic scope" value="Bacteria"/>
</dbReference>
<feature type="transmembrane region" description="Helical" evidence="7">
    <location>
        <begin position="12"/>
        <end position="36"/>
    </location>
</feature>
<feature type="transmembrane region" description="Helical" evidence="7">
    <location>
        <begin position="333"/>
        <end position="351"/>
    </location>
</feature>
<feature type="transmembrane region" description="Helical" evidence="7">
    <location>
        <begin position="398"/>
        <end position="417"/>
    </location>
</feature>
<sequence length="437" mass="47804">MKGEKSFKKFIFLWGTQSISEIGSAVTLFSLIIWLTQHFNDPSEKHDLAFSLAAINISFALVYILLQPYAGVVVDKYNRRSIMMMSNYVSSLLTIGLLILLTSGQVNILLLVIYNSSIAACRAFHMSAFSSSFSLIVPEKHLSRANGMTQASFNSSEVLGPILASFLIAVPGLLGATKYLDLFSDGIPFAILVDAISFLIGAFALHFISFPYLKPNTAKTSLIKNFREGIKFINKPLYLLLSIIALSNLIIPTLITLQPLLVKYHLTDVWSKGELSYDSVLATLNSINALGGVVGGIVVTLWGGMRSKKIYGVVFPMIVVGVLQIFYGLSPFLYLTAAIGFLIFFADTILATHSHTIWQTVTPDHLQGRVFAVRRMLAQVTWPLSGFLAGWIGGVFNISHAIVCMGVLSAVVGLIYLGNKTLLSVEDTPITDYIKAN</sequence>
<comment type="caution">
    <text evidence="8">The sequence shown here is derived from an EMBL/GenBank/DDBJ whole genome shotgun (WGS) entry which is preliminary data.</text>
</comment>
<protein>
    <recommendedName>
        <fullName evidence="10">Major facilitator superfamily (MFS) profile domain-containing protein</fullName>
    </recommendedName>
</protein>
<feature type="transmembrane region" description="Helical" evidence="7">
    <location>
        <begin position="87"/>
        <end position="111"/>
    </location>
</feature>
<dbReference type="Pfam" id="PF07690">
    <property type="entry name" value="MFS_1"/>
    <property type="match status" value="1"/>
</dbReference>
<dbReference type="GO" id="GO:0022857">
    <property type="term" value="F:transmembrane transporter activity"/>
    <property type="evidence" value="ECO:0007669"/>
    <property type="project" value="InterPro"/>
</dbReference>
<dbReference type="Gene3D" id="1.20.1250.20">
    <property type="entry name" value="MFS general substrate transporter like domains"/>
    <property type="match status" value="1"/>
</dbReference>
<keyword evidence="2" id="KW-0813">Transport</keyword>
<keyword evidence="3" id="KW-1003">Cell membrane</keyword>
<dbReference type="AlphaFoldDB" id="A0A0A5FWP0"/>
<dbReference type="PANTHER" id="PTHR43266">
    <property type="entry name" value="MACROLIDE-EFFLUX PROTEIN"/>
    <property type="match status" value="1"/>
</dbReference>
<dbReference type="STRING" id="1385512.N784_09955"/>
<dbReference type="SUPFAM" id="SSF103473">
    <property type="entry name" value="MFS general substrate transporter"/>
    <property type="match status" value="1"/>
</dbReference>
<evidence type="ECO:0000256" key="2">
    <source>
        <dbReference type="ARBA" id="ARBA00022448"/>
    </source>
</evidence>